<keyword evidence="6 10" id="KW-0520">NAD</keyword>
<evidence type="ECO:0000256" key="11">
    <source>
        <dbReference type="PIRSR" id="PIRSR000094-1"/>
    </source>
</evidence>
<dbReference type="AlphaFoldDB" id="A0A327KN29"/>
<organism evidence="13 14">
    <name type="scientific">Rhodoplanes roseus</name>
    <dbReference type="NCBI Taxonomy" id="29409"/>
    <lineage>
        <taxon>Bacteria</taxon>
        <taxon>Pseudomonadati</taxon>
        <taxon>Pseudomonadota</taxon>
        <taxon>Alphaproteobacteria</taxon>
        <taxon>Hyphomicrobiales</taxon>
        <taxon>Nitrobacteraceae</taxon>
        <taxon>Rhodoplanes</taxon>
    </lineage>
</organism>
<dbReference type="Pfam" id="PF13561">
    <property type="entry name" value="adh_short_C2"/>
    <property type="match status" value="1"/>
</dbReference>
<gene>
    <name evidence="13" type="ORF">CH341_25930</name>
</gene>
<dbReference type="EMBL" id="NPEX01000292">
    <property type="protein sequence ID" value="RAI39384.1"/>
    <property type="molecule type" value="Genomic_DNA"/>
</dbReference>
<dbReference type="InterPro" id="IPR002347">
    <property type="entry name" value="SDR_fam"/>
</dbReference>
<comment type="pathway">
    <text evidence="1">Lipid metabolism; fatty acid biosynthesis.</text>
</comment>
<dbReference type="NCBIfam" id="NF005078">
    <property type="entry name" value="PRK06505.1"/>
    <property type="match status" value="1"/>
</dbReference>
<name>A0A327KN29_9BRAD</name>
<dbReference type="FunFam" id="1.10.8.400:FF:000001">
    <property type="entry name" value="Enoyl-[acyl-carrier-protein] reductase [NADH]"/>
    <property type="match status" value="1"/>
</dbReference>
<evidence type="ECO:0000256" key="6">
    <source>
        <dbReference type="ARBA" id="ARBA00023027"/>
    </source>
</evidence>
<keyword evidence="7" id="KW-0443">Lipid metabolism</keyword>
<dbReference type="CDD" id="cd05372">
    <property type="entry name" value="ENR_SDR"/>
    <property type="match status" value="1"/>
</dbReference>
<keyword evidence="3 10" id="KW-0444">Lipid biosynthesis</keyword>
<evidence type="ECO:0000256" key="2">
    <source>
        <dbReference type="ARBA" id="ARBA00009233"/>
    </source>
</evidence>
<comment type="similarity">
    <text evidence="2 10">Belongs to the short-chain dehydrogenases/reductases (SDR) family. FabI subfamily.</text>
</comment>
<dbReference type="SUPFAM" id="SSF51735">
    <property type="entry name" value="NAD(P)-binding Rossmann-fold domains"/>
    <property type="match status" value="1"/>
</dbReference>
<dbReference type="FunFam" id="3.40.50.720:FF:000054">
    <property type="entry name" value="Enoyl-[acyl-carrier-protein] reductase [NADH]"/>
    <property type="match status" value="1"/>
</dbReference>
<evidence type="ECO:0000256" key="8">
    <source>
        <dbReference type="ARBA" id="ARBA00023160"/>
    </source>
</evidence>
<accession>A0A327KN29</accession>
<evidence type="ECO:0000256" key="1">
    <source>
        <dbReference type="ARBA" id="ARBA00005194"/>
    </source>
</evidence>
<dbReference type="PRINTS" id="PR00081">
    <property type="entry name" value="GDHRDH"/>
</dbReference>
<keyword evidence="8 10" id="KW-0275">Fatty acid biosynthesis</keyword>
<dbReference type="UniPathway" id="UPA00094"/>
<dbReference type="GO" id="GO:0006633">
    <property type="term" value="P:fatty acid biosynthetic process"/>
    <property type="evidence" value="ECO:0007669"/>
    <property type="project" value="UniProtKB-UniPathway"/>
</dbReference>
<feature type="active site" description="Proton acceptor" evidence="11">
    <location>
        <position position="154"/>
    </location>
</feature>
<evidence type="ECO:0000256" key="4">
    <source>
        <dbReference type="ARBA" id="ARBA00022832"/>
    </source>
</evidence>
<feature type="active site" description="Proton acceptor" evidence="11">
    <location>
        <position position="164"/>
    </location>
</feature>
<evidence type="ECO:0000256" key="9">
    <source>
        <dbReference type="ARBA" id="ARBA00048572"/>
    </source>
</evidence>
<comment type="catalytic activity">
    <reaction evidence="9 10">
        <text>a 2,3-saturated acyl-[ACP] + NAD(+) = a (2E)-enoyl-[ACP] + NADH + H(+)</text>
        <dbReference type="Rhea" id="RHEA:10240"/>
        <dbReference type="Rhea" id="RHEA-COMP:9925"/>
        <dbReference type="Rhea" id="RHEA-COMP:9926"/>
        <dbReference type="ChEBI" id="CHEBI:15378"/>
        <dbReference type="ChEBI" id="CHEBI:57540"/>
        <dbReference type="ChEBI" id="CHEBI:57945"/>
        <dbReference type="ChEBI" id="CHEBI:78784"/>
        <dbReference type="ChEBI" id="CHEBI:78785"/>
        <dbReference type="EC" id="1.3.1.9"/>
    </reaction>
</comment>
<evidence type="ECO:0000313" key="13">
    <source>
        <dbReference type="EMBL" id="RAI39384.1"/>
    </source>
</evidence>
<dbReference type="Gene3D" id="1.10.8.400">
    <property type="entry name" value="Enoyl acyl carrier protein reductase"/>
    <property type="match status" value="1"/>
</dbReference>
<protein>
    <recommendedName>
        <fullName evidence="10">Enoyl-[acyl-carrier-protein] reductase [NADH]</fullName>
        <ecNumber evidence="10">1.3.1.9</ecNumber>
    </recommendedName>
</protein>
<proteinExistence type="inferred from homology"/>
<comment type="caution">
    <text evidence="13">The sequence shown here is derived from an EMBL/GenBank/DDBJ whole genome shotgun (WGS) entry which is preliminary data.</text>
</comment>
<feature type="binding site" evidence="12">
    <location>
        <position position="22"/>
    </location>
    <ligand>
        <name>NAD(+)</name>
        <dbReference type="ChEBI" id="CHEBI:57540"/>
    </ligand>
</feature>
<sequence length="290" mass="30599">MTAEQGGTKSGLMLGRRGLVMGVANNHSIAWGIAKALAAHGAQMAFTYQGEALGKRVKPLAESIGSDLVLPCDVEDLASVDGVFQRLGEAWGGIDFLVHAIAFSDKNELKGRYADTTRENFARTMTISCFSFTEVAKRAAALMTHGGAMVTLTYGGSTRVMPNYNVMGVAKAALEASVRYLAADFGPQGVRVNAISAGPVRTLAGAGITDARLMFNYQQRHAPLRRTVSIEEVGGAALYLLSDLSTGVTGDIHFVDSGYNIISMPHPAALKTVDDAESAAEERAAKDAAQ</sequence>
<evidence type="ECO:0000256" key="3">
    <source>
        <dbReference type="ARBA" id="ARBA00022516"/>
    </source>
</evidence>
<keyword evidence="14" id="KW-1185">Reference proteome</keyword>
<evidence type="ECO:0000313" key="14">
    <source>
        <dbReference type="Proteomes" id="UP000249130"/>
    </source>
</evidence>
<evidence type="ECO:0000256" key="7">
    <source>
        <dbReference type="ARBA" id="ARBA00023098"/>
    </source>
</evidence>
<evidence type="ECO:0000256" key="12">
    <source>
        <dbReference type="PIRSR" id="PIRSR000094-3"/>
    </source>
</evidence>
<dbReference type="EC" id="1.3.1.9" evidence="10"/>
<dbReference type="InterPro" id="IPR014358">
    <property type="entry name" value="Enoyl-ACP_Rdtase_NADH"/>
</dbReference>
<feature type="binding site" evidence="12">
    <location>
        <position position="171"/>
    </location>
    <ligand>
        <name>NAD(+)</name>
        <dbReference type="ChEBI" id="CHEBI:57540"/>
    </ligand>
</feature>
<dbReference type="Gene3D" id="3.40.50.720">
    <property type="entry name" value="NAD(P)-binding Rossmann-like Domain"/>
    <property type="match status" value="1"/>
</dbReference>
<feature type="binding site" evidence="12">
    <location>
        <begin position="200"/>
        <end position="204"/>
    </location>
    <ligand>
        <name>NAD(+)</name>
        <dbReference type="ChEBI" id="CHEBI:57540"/>
    </ligand>
</feature>
<evidence type="ECO:0000256" key="5">
    <source>
        <dbReference type="ARBA" id="ARBA00023002"/>
    </source>
</evidence>
<dbReference type="OrthoDB" id="9803628at2"/>
<dbReference type="PANTHER" id="PTHR43159:SF2">
    <property type="entry name" value="ENOYL-[ACYL-CARRIER-PROTEIN] REDUCTASE [NADH], CHLOROPLASTIC"/>
    <property type="match status" value="1"/>
</dbReference>
<dbReference type="InterPro" id="IPR036291">
    <property type="entry name" value="NAD(P)-bd_dom_sf"/>
</dbReference>
<dbReference type="Proteomes" id="UP000249130">
    <property type="component" value="Unassembled WGS sequence"/>
</dbReference>
<evidence type="ECO:0000256" key="10">
    <source>
        <dbReference type="PIRNR" id="PIRNR000094"/>
    </source>
</evidence>
<dbReference type="PIRSF" id="PIRSF000094">
    <property type="entry name" value="Enoyl-ACP_rdct"/>
    <property type="match status" value="1"/>
</dbReference>
<keyword evidence="4" id="KW-0276">Fatty acid metabolism</keyword>
<feature type="binding site" evidence="12">
    <location>
        <position position="49"/>
    </location>
    <ligand>
        <name>NAD(+)</name>
        <dbReference type="ChEBI" id="CHEBI:57540"/>
    </ligand>
</feature>
<keyword evidence="5 10" id="KW-0560">Oxidoreductase</keyword>
<feature type="binding site" evidence="12">
    <location>
        <begin position="28"/>
        <end position="29"/>
    </location>
    <ligand>
        <name>NAD(+)</name>
        <dbReference type="ChEBI" id="CHEBI:57540"/>
    </ligand>
</feature>
<feature type="binding site" evidence="12">
    <location>
        <position position="101"/>
    </location>
    <ligand>
        <name>NAD(+)</name>
        <dbReference type="ChEBI" id="CHEBI:57540"/>
    </ligand>
</feature>
<dbReference type="PANTHER" id="PTHR43159">
    <property type="entry name" value="ENOYL-[ACYL-CARRIER-PROTEIN] REDUCTASE"/>
    <property type="match status" value="1"/>
</dbReference>
<feature type="binding site" evidence="12">
    <location>
        <begin position="73"/>
        <end position="74"/>
    </location>
    <ligand>
        <name>NAD(+)</name>
        <dbReference type="ChEBI" id="CHEBI:57540"/>
    </ligand>
</feature>
<dbReference type="GO" id="GO:0004318">
    <property type="term" value="F:enoyl-[acyl-carrier-protein] reductase (NADH) activity"/>
    <property type="evidence" value="ECO:0007669"/>
    <property type="project" value="UniProtKB-EC"/>
</dbReference>
<reference evidence="13 14" key="1">
    <citation type="submission" date="2017-07" db="EMBL/GenBank/DDBJ databases">
        <title>Draft Genome Sequences of Select Purple Nonsulfur Bacteria.</title>
        <authorList>
            <person name="Lasarre B."/>
            <person name="Mckinlay J.B."/>
        </authorList>
    </citation>
    <scope>NUCLEOTIDE SEQUENCE [LARGE SCALE GENOMIC DNA]</scope>
    <source>
        <strain evidence="13 14">DSM 5909</strain>
    </source>
</reference>